<organism evidence="1">
    <name type="scientific">freshwater metagenome</name>
    <dbReference type="NCBI Taxonomy" id="449393"/>
    <lineage>
        <taxon>unclassified sequences</taxon>
        <taxon>metagenomes</taxon>
        <taxon>ecological metagenomes</taxon>
    </lineage>
</organism>
<dbReference type="EMBL" id="CAFBMZ010000105">
    <property type="protein sequence ID" value="CAB4935469.1"/>
    <property type="molecule type" value="Genomic_DNA"/>
</dbReference>
<dbReference type="Gene3D" id="3.30.460.10">
    <property type="entry name" value="Beta Polymerase, domain 2"/>
    <property type="match status" value="1"/>
</dbReference>
<gene>
    <name evidence="1" type="ORF">UFOPK3684_01191</name>
</gene>
<protein>
    <submittedName>
        <fullName evidence="1">Unannotated protein</fullName>
    </submittedName>
</protein>
<dbReference type="AlphaFoldDB" id="A0A6J7IX79"/>
<proteinExistence type="predicted"/>
<dbReference type="InterPro" id="IPR043519">
    <property type="entry name" value="NT_sf"/>
</dbReference>
<reference evidence="1" key="1">
    <citation type="submission" date="2020-05" db="EMBL/GenBank/DDBJ databases">
        <authorList>
            <person name="Chiriac C."/>
            <person name="Salcher M."/>
            <person name="Ghai R."/>
            <person name="Kavagutti S V."/>
        </authorList>
    </citation>
    <scope>NUCLEOTIDE SEQUENCE</scope>
</reference>
<sequence length="252" mass="28459">MEPKLQMIQESLEILSRAAKKSPNTIAFIGAGSAGAEISRMDQYSDIDFFLIVEDGFSSGFINDNSWFGRELPIVFAFRDTDHGNKVLLQNGVFLEFAIFTKAELAQNGIPGLRVIWCRPDFSLPDLSAKQPSTRELSYYVNQALSNLLVGALRLRRGERLAALAMIERYALTNLLTAFRVKNNLKIEDPFTIERRAEQALGIDFSNLVQGYEKLEISLEKILQFAEDNFEVDTSIAQSIRELLNSQRRTVL</sequence>
<name>A0A6J7IX79_9ZZZZ</name>
<accession>A0A6J7IX79</accession>
<evidence type="ECO:0000313" key="1">
    <source>
        <dbReference type="EMBL" id="CAB4935469.1"/>
    </source>
</evidence>